<sequence length="366" mass="38947">MTEENLLSRYSGHTHAYSHGVTPVVALNGILVTVSVDRDGVLWTCDLTGGPCAQRPLELDRAGPEDEWYFEVGEWYEGDDEFDDGDREYRPRVEVDPRDLADQLTVAHLDGRPVVLTGGARFDLSHPDFEASGGAVRVWDLATGRKVGKTITGHELGVTALTTVTSEQGLISVSSSEEGWLVARNLSRGGEPVARFRGSFNGAMGAGLVKGRPVAVTGGHDDFTQAWDLLSGEPIGRPLSGIAPMVREIALTEIDGEAVAVASGGPWNDNALHVWSLDTQERIGPRLTGHDNTIGSLATAVVAGRSIALTSSSDGLRVWDLARGEQLGEALAGHSLKMITEVDGVPVAVISSDDAIRLWDLAALIA</sequence>
<dbReference type="Proteomes" id="UP000598297">
    <property type="component" value="Unassembled WGS sequence"/>
</dbReference>
<dbReference type="GO" id="GO:0042393">
    <property type="term" value="F:histone binding"/>
    <property type="evidence" value="ECO:0007669"/>
    <property type="project" value="TreeGrafter"/>
</dbReference>
<evidence type="ECO:0000256" key="1">
    <source>
        <dbReference type="ARBA" id="ARBA00022574"/>
    </source>
</evidence>
<dbReference type="Gene3D" id="2.130.10.10">
    <property type="entry name" value="YVTN repeat-like/Quinoprotein amine dehydrogenase"/>
    <property type="match status" value="1"/>
</dbReference>
<dbReference type="PANTHER" id="PTHR22847">
    <property type="entry name" value="WD40 REPEAT PROTEIN"/>
    <property type="match status" value="1"/>
</dbReference>
<gene>
    <name evidence="3" type="ORF">GUY60_08730</name>
</gene>
<dbReference type="OrthoDB" id="218695at2"/>
<proteinExistence type="predicted"/>
<keyword evidence="1" id="KW-0853">WD repeat</keyword>
<dbReference type="PANTHER" id="PTHR22847:SF637">
    <property type="entry name" value="WD REPEAT DOMAIN 5B"/>
    <property type="match status" value="1"/>
</dbReference>
<dbReference type="EMBL" id="JAAAHS010000043">
    <property type="protein sequence ID" value="NBE51507.1"/>
    <property type="molecule type" value="Genomic_DNA"/>
</dbReference>
<protein>
    <recommendedName>
        <fullName evidence="5">WD40 repeat domain-containing protein</fullName>
    </recommendedName>
</protein>
<dbReference type="InterPro" id="IPR015943">
    <property type="entry name" value="WD40/YVTN_repeat-like_dom_sf"/>
</dbReference>
<reference evidence="3" key="1">
    <citation type="submission" date="2020-01" db="EMBL/GenBank/DDBJ databases">
        <title>Whole-genome analyses of novel actinobacteria.</title>
        <authorList>
            <person name="Sahin N."/>
        </authorList>
    </citation>
    <scope>NUCLEOTIDE SEQUENCE</scope>
    <source>
        <strain evidence="3">YC537</strain>
    </source>
</reference>
<comment type="caution">
    <text evidence="3">The sequence shown here is derived from an EMBL/GenBank/DDBJ whole genome shotgun (WGS) entry which is preliminary data.</text>
</comment>
<dbReference type="SUPFAM" id="SSF50978">
    <property type="entry name" value="WD40 repeat-like"/>
    <property type="match status" value="1"/>
</dbReference>
<evidence type="ECO:0000313" key="3">
    <source>
        <dbReference type="EMBL" id="NBE51507.1"/>
    </source>
</evidence>
<dbReference type="RefSeq" id="WP_161695577.1">
    <property type="nucleotide sequence ID" value="NZ_JAAAHS010000043.1"/>
</dbReference>
<organism evidence="3 4">
    <name type="scientific">Streptomyces boluensis</name>
    <dbReference type="NCBI Taxonomy" id="1775135"/>
    <lineage>
        <taxon>Bacteria</taxon>
        <taxon>Bacillati</taxon>
        <taxon>Actinomycetota</taxon>
        <taxon>Actinomycetes</taxon>
        <taxon>Kitasatosporales</taxon>
        <taxon>Streptomycetaceae</taxon>
        <taxon>Streptomyces</taxon>
    </lineage>
</organism>
<accession>A0A964UMS8</accession>
<evidence type="ECO:0000256" key="2">
    <source>
        <dbReference type="ARBA" id="ARBA00022737"/>
    </source>
</evidence>
<dbReference type="InterPro" id="IPR036322">
    <property type="entry name" value="WD40_repeat_dom_sf"/>
</dbReference>
<evidence type="ECO:0008006" key="5">
    <source>
        <dbReference type="Google" id="ProtNLM"/>
    </source>
</evidence>
<evidence type="ECO:0000313" key="4">
    <source>
        <dbReference type="Proteomes" id="UP000598297"/>
    </source>
</evidence>
<name>A0A964UMS8_9ACTN</name>
<keyword evidence="2" id="KW-0677">Repeat</keyword>
<dbReference type="AlphaFoldDB" id="A0A964UMS8"/>
<keyword evidence="4" id="KW-1185">Reference proteome</keyword>